<evidence type="ECO:0000313" key="2">
    <source>
        <dbReference type="EMBL" id="CAB9529606.1"/>
    </source>
</evidence>
<evidence type="ECO:0000313" key="3">
    <source>
        <dbReference type="Proteomes" id="UP001153069"/>
    </source>
</evidence>
<dbReference type="PANTHER" id="PTHR35149:SF2">
    <property type="entry name" value="DUF262 DOMAIN-CONTAINING PROTEIN"/>
    <property type="match status" value="1"/>
</dbReference>
<dbReference type="OrthoDB" id="46499at2759"/>
<evidence type="ECO:0008006" key="4">
    <source>
        <dbReference type="Google" id="ProtNLM"/>
    </source>
</evidence>
<evidence type="ECO:0000256" key="1">
    <source>
        <dbReference type="SAM" id="MobiDB-lite"/>
    </source>
</evidence>
<reference evidence="2" key="1">
    <citation type="submission" date="2020-06" db="EMBL/GenBank/DDBJ databases">
        <authorList>
            <consortium name="Plant Systems Biology data submission"/>
        </authorList>
    </citation>
    <scope>NUCLEOTIDE SEQUENCE</scope>
    <source>
        <strain evidence="2">D6</strain>
    </source>
</reference>
<organism evidence="2 3">
    <name type="scientific">Seminavis robusta</name>
    <dbReference type="NCBI Taxonomy" id="568900"/>
    <lineage>
        <taxon>Eukaryota</taxon>
        <taxon>Sar</taxon>
        <taxon>Stramenopiles</taxon>
        <taxon>Ochrophyta</taxon>
        <taxon>Bacillariophyta</taxon>
        <taxon>Bacillariophyceae</taxon>
        <taxon>Bacillariophycidae</taxon>
        <taxon>Naviculales</taxon>
        <taxon>Naviculaceae</taxon>
        <taxon>Seminavis</taxon>
    </lineage>
</organism>
<protein>
    <recommendedName>
        <fullName evidence="4">DUF262 domain-containing protein</fullName>
    </recommendedName>
</protein>
<accession>A0A9N8F1N4</accession>
<comment type="caution">
    <text evidence="2">The sequence shown here is derived from an EMBL/GenBank/DDBJ whole genome shotgun (WGS) entry which is preliminary data.</text>
</comment>
<keyword evidence="3" id="KW-1185">Reference proteome</keyword>
<dbReference type="PANTHER" id="PTHR35149">
    <property type="entry name" value="SLL5132 PROTEIN"/>
    <property type="match status" value="1"/>
</dbReference>
<dbReference type="EMBL" id="CAICTM010002556">
    <property type="protein sequence ID" value="CAB9529606.1"/>
    <property type="molecule type" value="Genomic_DNA"/>
</dbReference>
<dbReference type="Proteomes" id="UP001153069">
    <property type="component" value="Unassembled WGS sequence"/>
</dbReference>
<feature type="region of interest" description="Disordered" evidence="1">
    <location>
        <begin position="551"/>
        <end position="576"/>
    </location>
</feature>
<proteinExistence type="predicted"/>
<gene>
    <name evidence="2" type="ORF">SEMRO_2558_G331200.1</name>
</gene>
<name>A0A9N8F1N4_9STRA</name>
<dbReference type="AlphaFoldDB" id="A0A9N8F1N4"/>
<sequence length="576" mass="64889">MRLPLIEIFSNRKYLLDATGNWRKYSWEREENEQLLDSLQCIGSAYDKLQLGFTMISTKQNEGERSRELGPNAVMYAVHDGQQRFVSINLLLAAIRDKCRRAHSDGPDSTAHNSWNAIAPGLVGSRTRGSRVSRIQNGSRCLEELLLAPEPVNTDRLNALVKSSSDTKIVAAFEFYKDKVEEMKPREIEGLYAKLVNSTYLFVMIFDDPEIPTQLLLSTTHGKNFENVDLFKGYACFDRVKSEERQLEASEAWEKLCECTSRKLVEDACVLTAEMMLGKVRPSDKGRHLSFFKDFFVDFIREHPEVDGLQIFERVLRPAVEHLHKFRGKPKAKLSKGAYELAVSFRFLQEASKLSTITKGIEVLVMKGLVNYKMPSPELTLFLKRVEIVVLWLLFAKPSLKERRECTIKILKLPLEPKSFIRSMSNEWIPDEGKKAIVQAMSSVNEATGSAKKGNKGRLPFDEPPSIVALVSAKGSKVSSAPCFGNLVFAEKKLSAGTRMGLHACDYKRLKDSVFPFTKFISSGYSEWTEETIQQNQNRLVGEVKDLWGLGGGDGGGNKKRKRRSSPCVSGKHVAV</sequence>